<accession>A0A410DNS3</accession>
<keyword evidence="2" id="KW-1185">Reference proteome</keyword>
<dbReference type="EMBL" id="CP025746">
    <property type="protein sequence ID" value="QAA30709.1"/>
    <property type="molecule type" value="Genomic_DNA"/>
</dbReference>
<dbReference type="OrthoDB" id="9785263at2"/>
<dbReference type="SUPFAM" id="SSF55856">
    <property type="entry name" value="Cytochrome b5-like heme/steroid binding domain"/>
    <property type="match status" value="1"/>
</dbReference>
<name>A0A410DNS3_9CLOT</name>
<dbReference type="Proteomes" id="UP000286268">
    <property type="component" value="Chromosome"/>
</dbReference>
<dbReference type="KEGG" id="cmah:C1I91_02950"/>
<proteinExistence type="predicted"/>
<reference evidence="1 2" key="1">
    <citation type="submission" date="2018-01" db="EMBL/GenBank/DDBJ databases">
        <title>Genome Sequencing and Assembly of Anaerobacter polyendosporus strain CT4.</title>
        <authorList>
            <person name="Tachaapaikoon C."/>
            <person name="Sutheeworapong S."/>
            <person name="Jenjaroenpun P."/>
            <person name="Wongsurawat T."/>
            <person name="Nookeaw I."/>
            <person name="Cheawchanlertfa P."/>
            <person name="Kosugi A."/>
            <person name="Cheevadhanarak S."/>
            <person name="Ratanakhanokchai K."/>
        </authorList>
    </citation>
    <scope>NUCLEOTIDE SEQUENCE [LARGE SCALE GENOMIC DNA]</scope>
    <source>
        <strain evidence="1 2">CT4</strain>
    </source>
</reference>
<protein>
    <submittedName>
        <fullName evidence="1">Uncharacterized protein</fullName>
    </submittedName>
</protein>
<dbReference type="Gene3D" id="3.10.120.10">
    <property type="entry name" value="Cytochrome b5-like heme/steroid binding domain"/>
    <property type="match status" value="1"/>
</dbReference>
<dbReference type="RefSeq" id="WP_128211160.1">
    <property type="nucleotide sequence ID" value="NZ_CP025746.1"/>
</dbReference>
<evidence type="ECO:0000313" key="1">
    <source>
        <dbReference type="EMBL" id="QAA30709.1"/>
    </source>
</evidence>
<organism evidence="1 2">
    <name type="scientific">Clostridium manihotivorum</name>
    <dbReference type="NCBI Taxonomy" id="2320868"/>
    <lineage>
        <taxon>Bacteria</taxon>
        <taxon>Bacillati</taxon>
        <taxon>Bacillota</taxon>
        <taxon>Clostridia</taxon>
        <taxon>Eubacteriales</taxon>
        <taxon>Clostridiaceae</taxon>
        <taxon>Clostridium</taxon>
    </lineage>
</organism>
<dbReference type="InterPro" id="IPR036400">
    <property type="entry name" value="Cyt_B5-like_heme/steroid_sf"/>
</dbReference>
<dbReference type="AlphaFoldDB" id="A0A410DNS3"/>
<evidence type="ECO:0000313" key="2">
    <source>
        <dbReference type="Proteomes" id="UP000286268"/>
    </source>
</evidence>
<gene>
    <name evidence="1" type="ORF">C1I91_02950</name>
</gene>
<sequence>MIDSMEELIIQKFNKINFCKKMLLTATKEDRLDFIKDIETLTLQIETMLDYSSTKVNNDSIKPNKRGEVYRARDFSMKDLEKYNGLGDNSAYIAVNGTVYDITGEKLFNVLAGLGIKAGTDLS</sequence>